<keyword evidence="3" id="KW-1185">Reference proteome</keyword>
<feature type="compositionally biased region" description="Basic and acidic residues" evidence="1">
    <location>
        <begin position="45"/>
        <end position="55"/>
    </location>
</feature>
<sequence>MLLLLPPLAIPAPGEYSQFASVVLVWECWRRRKRSRNSSRCVGGRGKEAGVEGRVKGFQVE</sequence>
<protein>
    <submittedName>
        <fullName evidence="2">Uncharacterized protein</fullName>
    </submittedName>
</protein>
<proteinExistence type="predicted"/>
<gene>
    <name evidence="2" type="ORF">E2C01_099431</name>
</gene>
<organism evidence="2 3">
    <name type="scientific">Portunus trituberculatus</name>
    <name type="common">Swimming crab</name>
    <name type="synonym">Neptunus trituberculatus</name>
    <dbReference type="NCBI Taxonomy" id="210409"/>
    <lineage>
        <taxon>Eukaryota</taxon>
        <taxon>Metazoa</taxon>
        <taxon>Ecdysozoa</taxon>
        <taxon>Arthropoda</taxon>
        <taxon>Crustacea</taxon>
        <taxon>Multicrustacea</taxon>
        <taxon>Malacostraca</taxon>
        <taxon>Eumalacostraca</taxon>
        <taxon>Eucarida</taxon>
        <taxon>Decapoda</taxon>
        <taxon>Pleocyemata</taxon>
        <taxon>Brachyura</taxon>
        <taxon>Eubrachyura</taxon>
        <taxon>Portunoidea</taxon>
        <taxon>Portunidae</taxon>
        <taxon>Portuninae</taxon>
        <taxon>Portunus</taxon>
    </lineage>
</organism>
<evidence type="ECO:0000313" key="3">
    <source>
        <dbReference type="Proteomes" id="UP000324222"/>
    </source>
</evidence>
<evidence type="ECO:0000313" key="2">
    <source>
        <dbReference type="EMBL" id="MPD03777.1"/>
    </source>
</evidence>
<dbReference type="EMBL" id="VSRR010137859">
    <property type="protein sequence ID" value="MPD03777.1"/>
    <property type="molecule type" value="Genomic_DNA"/>
</dbReference>
<evidence type="ECO:0000256" key="1">
    <source>
        <dbReference type="SAM" id="MobiDB-lite"/>
    </source>
</evidence>
<name>A0A5B7KAY6_PORTR</name>
<feature type="region of interest" description="Disordered" evidence="1">
    <location>
        <begin position="35"/>
        <end position="61"/>
    </location>
</feature>
<dbReference type="Proteomes" id="UP000324222">
    <property type="component" value="Unassembled WGS sequence"/>
</dbReference>
<accession>A0A5B7KAY6</accession>
<dbReference type="AlphaFoldDB" id="A0A5B7KAY6"/>
<reference evidence="2 3" key="1">
    <citation type="submission" date="2019-05" db="EMBL/GenBank/DDBJ databases">
        <title>Another draft genome of Portunus trituberculatus and its Hox gene families provides insights of decapod evolution.</title>
        <authorList>
            <person name="Jeong J.-H."/>
            <person name="Song I."/>
            <person name="Kim S."/>
            <person name="Choi T."/>
            <person name="Kim D."/>
            <person name="Ryu S."/>
            <person name="Kim W."/>
        </authorList>
    </citation>
    <scope>NUCLEOTIDE SEQUENCE [LARGE SCALE GENOMIC DNA]</scope>
    <source>
        <tissue evidence="2">Muscle</tissue>
    </source>
</reference>
<comment type="caution">
    <text evidence="2">The sequence shown here is derived from an EMBL/GenBank/DDBJ whole genome shotgun (WGS) entry which is preliminary data.</text>
</comment>